<organism evidence="2 3">
    <name type="scientific">Rousettus aegyptiacus</name>
    <name type="common">Egyptian fruit bat</name>
    <name type="synonym">Pteropus aegyptiacus</name>
    <dbReference type="NCBI Taxonomy" id="9407"/>
    <lineage>
        <taxon>Eukaryota</taxon>
        <taxon>Metazoa</taxon>
        <taxon>Chordata</taxon>
        <taxon>Craniata</taxon>
        <taxon>Vertebrata</taxon>
        <taxon>Euteleostomi</taxon>
        <taxon>Mammalia</taxon>
        <taxon>Eutheria</taxon>
        <taxon>Laurasiatheria</taxon>
        <taxon>Chiroptera</taxon>
        <taxon>Yinpterochiroptera</taxon>
        <taxon>Pteropodoidea</taxon>
        <taxon>Pteropodidae</taxon>
        <taxon>Rousettinae</taxon>
        <taxon>Rousettus</taxon>
    </lineage>
</organism>
<gene>
    <name evidence="2" type="ORF">HJG63_010816</name>
</gene>
<feature type="region of interest" description="Disordered" evidence="1">
    <location>
        <begin position="52"/>
        <end position="159"/>
    </location>
</feature>
<feature type="compositionally biased region" description="Pro residues" evidence="1">
    <location>
        <begin position="76"/>
        <end position="90"/>
    </location>
</feature>
<keyword evidence="3" id="KW-1185">Reference proteome</keyword>
<comment type="caution">
    <text evidence="2">The sequence shown here is derived from an EMBL/GenBank/DDBJ whole genome shotgun (WGS) entry which is preliminary data.</text>
</comment>
<dbReference type="Proteomes" id="UP000593571">
    <property type="component" value="Unassembled WGS sequence"/>
</dbReference>
<name>A0A7J8ING5_ROUAE</name>
<accession>A0A7J8ING5</accession>
<dbReference type="AlphaFoldDB" id="A0A7J8ING5"/>
<feature type="compositionally biased region" description="Low complexity" evidence="1">
    <location>
        <begin position="91"/>
        <end position="101"/>
    </location>
</feature>
<proteinExistence type="predicted"/>
<reference evidence="2 3" key="1">
    <citation type="journal article" date="2020" name="Nature">
        <title>Six reference-quality genomes reveal evolution of bat adaptations.</title>
        <authorList>
            <person name="Jebb D."/>
            <person name="Huang Z."/>
            <person name="Pippel M."/>
            <person name="Hughes G.M."/>
            <person name="Lavrichenko K."/>
            <person name="Devanna P."/>
            <person name="Winkler S."/>
            <person name="Jermiin L.S."/>
            <person name="Skirmuntt E.C."/>
            <person name="Katzourakis A."/>
            <person name="Burkitt-Gray L."/>
            <person name="Ray D.A."/>
            <person name="Sullivan K.A.M."/>
            <person name="Roscito J.G."/>
            <person name="Kirilenko B.M."/>
            <person name="Davalos L.M."/>
            <person name="Corthals A.P."/>
            <person name="Power M.L."/>
            <person name="Jones G."/>
            <person name="Ransome R.D."/>
            <person name="Dechmann D.K.N."/>
            <person name="Locatelli A.G."/>
            <person name="Puechmaille S.J."/>
            <person name="Fedrigo O."/>
            <person name="Jarvis E.D."/>
            <person name="Hiller M."/>
            <person name="Vernes S.C."/>
            <person name="Myers E.W."/>
            <person name="Teeling E.C."/>
        </authorList>
    </citation>
    <scope>NUCLEOTIDE SEQUENCE [LARGE SCALE GENOMIC DNA]</scope>
    <source>
        <strain evidence="2">MRouAeg1</strain>
        <tissue evidence="2">Muscle</tissue>
    </source>
</reference>
<protein>
    <submittedName>
        <fullName evidence="2">Uncharacterized protein</fullName>
    </submittedName>
</protein>
<dbReference type="EMBL" id="JACASE010000003">
    <property type="protein sequence ID" value="KAF6485685.1"/>
    <property type="molecule type" value="Genomic_DNA"/>
</dbReference>
<evidence type="ECO:0000313" key="2">
    <source>
        <dbReference type="EMBL" id="KAF6485685.1"/>
    </source>
</evidence>
<evidence type="ECO:0000256" key="1">
    <source>
        <dbReference type="SAM" id="MobiDB-lite"/>
    </source>
</evidence>
<evidence type="ECO:0000313" key="3">
    <source>
        <dbReference type="Proteomes" id="UP000593571"/>
    </source>
</evidence>
<sequence length="176" mass="18639">MPYTRNSPCPRGSPCTSCASRQACPHLLSSFLTSNFLSSPLLTPLLRRTAVTKTRSRRAQAGVPTARSGPARPGSVPGPGPVWGLPPRPAAPLLAPFPAFAHTHEPPPSTENQLQDSGCDPAALAEDPDGRSRSAPPPTPHPPEDHHLGPRLLPDGHLTPHASFLVWGEFLSFSGH</sequence>